<dbReference type="PANTHER" id="PTHR46708:SF2">
    <property type="entry name" value="FIBRONECTIN TYPE-III DOMAIN-CONTAINING PROTEIN"/>
    <property type="match status" value="1"/>
</dbReference>
<dbReference type="PROSITE" id="PS50853">
    <property type="entry name" value="FN3"/>
    <property type="match status" value="1"/>
</dbReference>
<evidence type="ECO:0000256" key="1">
    <source>
        <dbReference type="ARBA" id="ARBA00022737"/>
    </source>
</evidence>
<reference evidence="5" key="1">
    <citation type="submission" date="2025-08" db="UniProtKB">
        <authorList>
            <consortium name="RefSeq"/>
        </authorList>
    </citation>
    <scope>IDENTIFICATION</scope>
    <source>
        <tissue evidence="5">Total insect</tissue>
    </source>
</reference>
<dbReference type="GeneID" id="117642063"/>
<dbReference type="Pfam" id="PF00041">
    <property type="entry name" value="fn3"/>
    <property type="match status" value="1"/>
</dbReference>
<keyword evidence="1" id="KW-0677">Repeat</keyword>
<dbReference type="InParanoid" id="A0A6P8YGT2"/>
<evidence type="ECO:0000259" key="3">
    <source>
        <dbReference type="PROSITE" id="PS50853"/>
    </source>
</evidence>
<sequence length="302" mass="33539">MCQGSSLTPNNVYAWNPSSVQANLNPLSFCCVVNSDAFTLATSLTMKILLGLIFLADAYIQFGATCVPPAPHNLTVYRWNRTSVWVRWRPPVTCDNLLDYQVHLKSLLSGWAQHASVAASSRCNVWPEEVCWSEHSLEATNPLYMVTVLARNKDSKNGTAANALIDTSTSGAPQQVQDLRASRVKSRRLRLQWSLPSNLNFNEKSSFFRVELKPTDVSKPVPRSQDIPLEEQKDLYSYPIAKLEPNTTYTASVQIVTDKPGAKAVITVITDPSNGKGDNDEEDADENDGISFKELMRRISNS</sequence>
<protein>
    <submittedName>
        <fullName evidence="5">Uncharacterized protein LOC117642063</fullName>
    </submittedName>
</protein>
<dbReference type="AlphaFoldDB" id="A0A6P8YGT2"/>
<dbReference type="CDD" id="cd00063">
    <property type="entry name" value="FN3"/>
    <property type="match status" value="2"/>
</dbReference>
<evidence type="ECO:0000313" key="4">
    <source>
        <dbReference type="Proteomes" id="UP000515158"/>
    </source>
</evidence>
<dbReference type="SMART" id="SM00060">
    <property type="entry name" value="FN3"/>
    <property type="match status" value="2"/>
</dbReference>
<dbReference type="PANTHER" id="PTHR46708">
    <property type="entry name" value="TENASCIN"/>
    <property type="match status" value="1"/>
</dbReference>
<dbReference type="InterPro" id="IPR013783">
    <property type="entry name" value="Ig-like_fold"/>
</dbReference>
<dbReference type="InterPro" id="IPR003961">
    <property type="entry name" value="FN3_dom"/>
</dbReference>
<feature type="domain" description="Fibronectin type-III" evidence="3">
    <location>
        <begin position="172"/>
        <end position="273"/>
    </location>
</feature>
<accession>A0A6P8YGT2</accession>
<dbReference type="Proteomes" id="UP000515158">
    <property type="component" value="Unplaced"/>
</dbReference>
<proteinExistence type="predicted"/>
<dbReference type="InterPro" id="IPR050991">
    <property type="entry name" value="ECM_Regulatory_Proteins"/>
</dbReference>
<dbReference type="SUPFAM" id="SSF49265">
    <property type="entry name" value="Fibronectin type III"/>
    <property type="match status" value="1"/>
</dbReference>
<evidence type="ECO:0000256" key="2">
    <source>
        <dbReference type="SAM" id="MobiDB-lite"/>
    </source>
</evidence>
<keyword evidence="4" id="KW-1185">Reference proteome</keyword>
<gene>
    <name evidence="5" type="primary">LOC117642063</name>
</gene>
<dbReference type="RefSeq" id="XP_034235761.1">
    <property type="nucleotide sequence ID" value="XM_034379870.1"/>
</dbReference>
<name>A0A6P8YGT2_THRPL</name>
<dbReference type="InterPro" id="IPR036116">
    <property type="entry name" value="FN3_sf"/>
</dbReference>
<organism evidence="5">
    <name type="scientific">Thrips palmi</name>
    <name type="common">Melon thrips</name>
    <dbReference type="NCBI Taxonomy" id="161013"/>
    <lineage>
        <taxon>Eukaryota</taxon>
        <taxon>Metazoa</taxon>
        <taxon>Ecdysozoa</taxon>
        <taxon>Arthropoda</taxon>
        <taxon>Hexapoda</taxon>
        <taxon>Insecta</taxon>
        <taxon>Pterygota</taxon>
        <taxon>Neoptera</taxon>
        <taxon>Paraneoptera</taxon>
        <taxon>Thysanoptera</taxon>
        <taxon>Terebrantia</taxon>
        <taxon>Thripoidea</taxon>
        <taxon>Thripidae</taxon>
        <taxon>Thrips</taxon>
    </lineage>
</organism>
<feature type="region of interest" description="Disordered" evidence="2">
    <location>
        <begin position="269"/>
        <end position="302"/>
    </location>
</feature>
<evidence type="ECO:0000313" key="5">
    <source>
        <dbReference type="RefSeq" id="XP_034235761.1"/>
    </source>
</evidence>
<feature type="compositionally biased region" description="Acidic residues" evidence="2">
    <location>
        <begin position="279"/>
        <end position="288"/>
    </location>
</feature>
<dbReference type="Gene3D" id="2.60.40.10">
    <property type="entry name" value="Immunoglobulins"/>
    <property type="match status" value="2"/>
</dbReference>
<dbReference type="KEGG" id="tpal:117642063"/>